<proteinExistence type="predicted"/>
<name>A0AAE6BAM3_AGRTU</name>
<evidence type="ECO:0008006" key="6">
    <source>
        <dbReference type="Google" id="ProtNLM"/>
    </source>
</evidence>
<protein>
    <recommendedName>
        <fullName evidence="6">Transmembrane protein</fullName>
    </recommendedName>
</protein>
<keyword evidence="2" id="KW-1133">Transmembrane helix</keyword>
<dbReference type="AlphaFoldDB" id="A0AAE6BAM3"/>
<evidence type="ECO:0000256" key="2">
    <source>
        <dbReference type="SAM" id="Phobius"/>
    </source>
</evidence>
<evidence type="ECO:0000313" key="4">
    <source>
        <dbReference type="EMBL" id="QCL79269.1"/>
    </source>
</evidence>
<dbReference type="RefSeq" id="WP_080824651.1">
    <property type="nucleotide sequence ID" value="NZ_CP039888.1"/>
</dbReference>
<reference evidence="4 5" key="1">
    <citation type="submission" date="2019-04" db="EMBL/GenBank/DDBJ databases">
        <title>Complete genome sequence of Agrobacterium tumefaciens CFBP5877.</title>
        <authorList>
            <person name="Huang Y.-Y."/>
            <person name="Chiang H.-Y."/>
            <person name="Chou L."/>
            <person name="Lai E.-M."/>
            <person name="Kuo C.-H."/>
        </authorList>
    </citation>
    <scope>NUCLEOTIDE SEQUENCE [LARGE SCALE GENOMIC DNA]</scope>
    <source>
        <strain evidence="4 5">CFBP5877</strain>
    </source>
</reference>
<dbReference type="Proteomes" id="UP000298579">
    <property type="component" value="Chromosome circular"/>
</dbReference>
<feature type="chain" id="PRO_5042012538" description="Transmembrane protein" evidence="3">
    <location>
        <begin position="21"/>
        <end position="214"/>
    </location>
</feature>
<evidence type="ECO:0000313" key="5">
    <source>
        <dbReference type="Proteomes" id="UP000298579"/>
    </source>
</evidence>
<feature type="signal peptide" evidence="3">
    <location>
        <begin position="1"/>
        <end position="20"/>
    </location>
</feature>
<dbReference type="EMBL" id="CP039897">
    <property type="protein sequence ID" value="QCL79269.1"/>
    <property type="molecule type" value="Genomic_DNA"/>
</dbReference>
<gene>
    <name evidence="4" type="ORF">CFBP5877_09430</name>
</gene>
<evidence type="ECO:0000256" key="1">
    <source>
        <dbReference type="SAM" id="MobiDB-lite"/>
    </source>
</evidence>
<feature type="region of interest" description="Disordered" evidence="1">
    <location>
        <begin position="161"/>
        <end position="214"/>
    </location>
</feature>
<keyword evidence="3" id="KW-0732">Signal</keyword>
<sequence>MNYTVLFSAAALFSVMFANGAEARKDRLFAISGSGGGETIDLVYDLPNIPAFLQDGNALDLGYLNSERGSGYVLFYGDRYTRLSDADVARLKSRLGFDPTIQHRLERTAREKQKERWNLAILFVALVVGFFLVVHKGLDVIRWFWRLLTILTAADKGRVRAPPSDPLKVRKKRLVRRQDSQPRTDSVAPSPTPTPVRASLSTGDPARAFGRRNG</sequence>
<feature type="transmembrane region" description="Helical" evidence="2">
    <location>
        <begin position="117"/>
        <end position="138"/>
    </location>
</feature>
<keyword evidence="2" id="KW-0472">Membrane</keyword>
<evidence type="ECO:0000256" key="3">
    <source>
        <dbReference type="SAM" id="SignalP"/>
    </source>
</evidence>
<accession>A0AAE6BAM3</accession>
<organism evidence="4 5">
    <name type="scientific">Agrobacterium tumefaciens</name>
    <dbReference type="NCBI Taxonomy" id="358"/>
    <lineage>
        <taxon>Bacteria</taxon>
        <taxon>Pseudomonadati</taxon>
        <taxon>Pseudomonadota</taxon>
        <taxon>Alphaproteobacteria</taxon>
        <taxon>Hyphomicrobiales</taxon>
        <taxon>Rhizobiaceae</taxon>
        <taxon>Rhizobium/Agrobacterium group</taxon>
        <taxon>Agrobacterium</taxon>
        <taxon>Agrobacterium tumefaciens complex</taxon>
    </lineage>
</organism>
<keyword evidence="2" id="KW-0812">Transmembrane</keyword>